<dbReference type="SUPFAM" id="SSF52540">
    <property type="entry name" value="P-loop containing nucleoside triphosphate hydrolases"/>
    <property type="match status" value="1"/>
</dbReference>
<proteinExistence type="predicted"/>
<reference key="1">
    <citation type="submission" date="2017-08" db="EMBL/GenBank/DDBJ databases">
        <title>A dynamic microbial community with high functional redundancy inhabits the cold, oxic subseafloor aquifer.</title>
        <authorList>
            <person name="Tully B.J."/>
            <person name="Wheat C.G."/>
            <person name="Glazer B.T."/>
            <person name="Huber J.A."/>
        </authorList>
    </citation>
    <scope>NUCLEOTIDE SEQUENCE [LARGE SCALE GENOMIC DNA]</scope>
</reference>
<dbReference type="AlphaFoldDB" id="A0A2A4YQI6"/>
<keyword evidence="3" id="KW-0067">ATP-binding</keyword>
<evidence type="ECO:0000256" key="2">
    <source>
        <dbReference type="ARBA" id="ARBA00022741"/>
    </source>
</evidence>
<dbReference type="GO" id="GO:0005524">
    <property type="term" value="F:ATP binding"/>
    <property type="evidence" value="ECO:0007669"/>
    <property type="project" value="UniProtKB-KW"/>
</dbReference>
<dbReference type="PANTHER" id="PTHR42939">
    <property type="entry name" value="ABC TRANSPORTER ATP-BINDING PROTEIN ALBC-RELATED"/>
    <property type="match status" value="1"/>
</dbReference>
<dbReference type="CDD" id="cd03230">
    <property type="entry name" value="ABC_DR_subfamily_A"/>
    <property type="match status" value="1"/>
</dbReference>
<dbReference type="InterPro" id="IPR003439">
    <property type="entry name" value="ABC_transporter-like_ATP-bd"/>
</dbReference>
<sequence length="303" mass="34221">MDMTMAVQCEGVAKQHPHFLLQDVNLSFEQGTVMGLVGPNGAGKSTILRIIMGLQKPDSGSVKVLGHSMPNDQVAAKRKIGFIAEDMRLYESETIEFHMGFIKSIFDTWDQEYATKLLGRFDLNKDQKVKGLSHGQRVKATLMLALARRPQLLVFDEPTTGLDPAVRKEVLDEMMNSLQDETRSILFSSHNTLDIEQISDYITFIYDGRIIESRDKETFLDSWRRLRLTNIDNKPIPDLPNIRQIQQSGRLCAVTVNDYDDTTIDQFTNAGLKVDAIEHLTLEEIFLNNVLHAKALKNNGTTP</sequence>
<feature type="domain" description="ABC transporter" evidence="4">
    <location>
        <begin position="7"/>
        <end position="232"/>
    </location>
</feature>
<dbReference type="Pfam" id="PF00005">
    <property type="entry name" value="ABC_tran"/>
    <property type="match status" value="1"/>
</dbReference>
<protein>
    <submittedName>
        <fullName evidence="5">ABC transporter</fullName>
    </submittedName>
</protein>
<dbReference type="PANTHER" id="PTHR42939:SF3">
    <property type="entry name" value="ABC TRANSPORTER ATP-BINDING COMPONENT"/>
    <property type="match status" value="1"/>
</dbReference>
<evidence type="ECO:0000259" key="4">
    <source>
        <dbReference type="PROSITE" id="PS50893"/>
    </source>
</evidence>
<organism evidence="5">
    <name type="scientific">OCS116 cluster bacterium</name>
    <dbReference type="NCBI Taxonomy" id="2030921"/>
    <lineage>
        <taxon>Bacteria</taxon>
        <taxon>Pseudomonadati</taxon>
        <taxon>Pseudomonadota</taxon>
        <taxon>Alphaproteobacteria</taxon>
        <taxon>OCS116 cluster</taxon>
    </lineage>
</organism>
<accession>A0A2A4YQI6</accession>
<gene>
    <name evidence="5" type="ORF">COB13_16470</name>
</gene>
<name>A0A2A4YQI6_9PROT</name>
<dbReference type="PROSITE" id="PS50893">
    <property type="entry name" value="ABC_TRANSPORTER_2"/>
    <property type="match status" value="1"/>
</dbReference>
<evidence type="ECO:0000256" key="1">
    <source>
        <dbReference type="ARBA" id="ARBA00022448"/>
    </source>
</evidence>
<dbReference type="InterPro" id="IPR003593">
    <property type="entry name" value="AAA+_ATPase"/>
</dbReference>
<dbReference type="GO" id="GO:0016887">
    <property type="term" value="F:ATP hydrolysis activity"/>
    <property type="evidence" value="ECO:0007669"/>
    <property type="project" value="InterPro"/>
</dbReference>
<dbReference type="InterPro" id="IPR051782">
    <property type="entry name" value="ABC_Transporter_VariousFunc"/>
</dbReference>
<comment type="caution">
    <text evidence="5">The sequence shown here is derived from an EMBL/GenBank/DDBJ whole genome shotgun (WGS) entry which is preliminary data.</text>
</comment>
<dbReference type="SMART" id="SM00382">
    <property type="entry name" value="AAA"/>
    <property type="match status" value="1"/>
</dbReference>
<keyword evidence="2" id="KW-0547">Nucleotide-binding</keyword>
<keyword evidence="1" id="KW-0813">Transport</keyword>
<dbReference type="InterPro" id="IPR027417">
    <property type="entry name" value="P-loop_NTPase"/>
</dbReference>
<dbReference type="EMBL" id="NVUS01000034">
    <property type="protein sequence ID" value="PCI97053.1"/>
    <property type="molecule type" value="Genomic_DNA"/>
</dbReference>
<evidence type="ECO:0000313" key="5">
    <source>
        <dbReference type="EMBL" id="PCI97053.1"/>
    </source>
</evidence>
<evidence type="ECO:0000256" key="3">
    <source>
        <dbReference type="ARBA" id="ARBA00022840"/>
    </source>
</evidence>
<reference evidence="5" key="2">
    <citation type="journal article" date="2018" name="ISME J.">
        <title>A dynamic microbial community with high functional redundancy inhabits the cold, oxic subseafloor aquifer.</title>
        <authorList>
            <person name="Tully B.J."/>
            <person name="Wheat C.G."/>
            <person name="Glazer B.T."/>
            <person name="Huber J.A."/>
        </authorList>
    </citation>
    <scope>NUCLEOTIDE SEQUENCE</scope>
    <source>
        <strain evidence="5">NORP83</strain>
    </source>
</reference>
<dbReference type="Gene3D" id="3.40.50.300">
    <property type="entry name" value="P-loop containing nucleotide triphosphate hydrolases"/>
    <property type="match status" value="1"/>
</dbReference>